<reference evidence="6" key="1">
    <citation type="submission" date="2020-08" db="EMBL/GenBank/DDBJ databases">
        <title>Multicomponent nature underlies the extraordinary mechanical properties of spider dragline silk.</title>
        <authorList>
            <person name="Kono N."/>
            <person name="Nakamura H."/>
            <person name="Mori M."/>
            <person name="Yoshida Y."/>
            <person name="Ohtoshi R."/>
            <person name="Malay A.D."/>
            <person name="Moran D.A.P."/>
            <person name="Tomita M."/>
            <person name="Numata K."/>
            <person name="Arakawa K."/>
        </authorList>
    </citation>
    <scope>NUCLEOTIDE SEQUENCE</scope>
</reference>
<dbReference type="Proteomes" id="UP000887159">
    <property type="component" value="Unassembled WGS sequence"/>
</dbReference>
<evidence type="ECO:0000256" key="4">
    <source>
        <dbReference type="SAM" id="MobiDB-lite"/>
    </source>
</evidence>
<keyword evidence="2" id="KW-0507">mRNA processing</keyword>
<dbReference type="InterPro" id="IPR027141">
    <property type="entry name" value="LSm4/Sm_D1/D3"/>
</dbReference>
<evidence type="ECO:0000259" key="5">
    <source>
        <dbReference type="SMART" id="SM00651"/>
    </source>
</evidence>
<comment type="subcellular location">
    <subcellularLocation>
        <location evidence="1">Nucleus</location>
    </subcellularLocation>
</comment>
<keyword evidence="2" id="KW-0747">Spliceosome</keyword>
<sequence length="156" mass="16824">MYNPRSTSSGTKPKPEEISVPVKLLMEFLDKKITVDTSKGELFEGVLIGAEENMSLSLNTVKATFASGHTTDMENVYIKGHKVRFIALPEESKECVKNLQRAVMSARGRGRGGRGGGRGGRGRGGFSRGGYSRGGYSSKGSSSYKSSSYSTFRPGR</sequence>
<keyword evidence="7" id="KW-1185">Reference proteome</keyword>
<evidence type="ECO:0000256" key="3">
    <source>
        <dbReference type="ARBA" id="ARBA00023242"/>
    </source>
</evidence>
<feature type="region of interest" description="Disordered" evidence="4">
    <location>
        <begin position="103"/>
        <end position="156"/>
    </location>
</feature>
<dbReference type="GO" id="GO:0005681">
    <property type="term" value="C:spliceosomal complex"/>
    <property type="evidence" value="ECO:0007669"/>
    <property type="project" value="UniProtKB-KW"/>
</dbReference>
<dbReference type="GO" id="GO:0006396">
    <property type="term" value="P:RNA processing"/>
    <property type="evidence" value="ECO:0007669"/>
    <property type="project" value="InterPro"/>
</dbReference>
<name>A0A8X6RAJ9_TRICX</name>
<dbReference type="EMBL" id="BMAU01021067">
    <property type="protein sequence ID" value="GFX88972.1"/>
    <property type="molecule type" value="Genomic_DNA"/>
</dbReference>
<organism evidence="6 7">
    <name type="scientific">Trichonephila clavipes</name>
    <name type="common">Golden silk orbweaver</name>
    <name type="synonym">Nephila clavipes</name>
    <dbReference type="NCBI Taxonomy" id="2585209"/>
    <lineage>
        <taxon>Eukaryota</taxon>
        <taxon>Metazoa</taxon>
        <taxon>Ecdysozoa</taxon>
        <taxon>Arthropoda</taxon>
        <taxon>Chelicerata</taxon>
        <taxon>Arachnida</taxon>
        <taxon>Araneae</taxon>
        <taxon>Araneomorphae</taxon>
        <taxon>Entelegynae</taxon>
        <taxon>Araneoidea</taxon>
        <taxon>Nephilidae</taxon>
        <taxon>Trichonephila</taxon>
    </lineage>
</organism>
<protein>
    <submittedName>
        <fullName evidence="6">Sm domain-containing protein</fullName>
    </submittedName>
</protein>
<proteinExistence type="predicted"/>
<dbReference type="Gene3D" id="2.30.30.100">
    <property type="match status" value="1"/>
</dbReference>
<keyword evidence="2" id="KW-0508">mRNA splicing</keyword>
<dbReference type="InterPro" id="IPR001163">
    <property type="entry name" value="Sm_dom_euk/arc"/>
</dbReference>
<feature type="compositionally biased region" description="Low complexity" evidence="4">
    <location>
        <begin position="134"/>
        <end position="150"/>
    </location>
</feature>
<dbReference type="InterPro" id="IPR010920">
    <property type="entry name" value="LSM_dom_sf"/>
</dbReference>
<evidence type="ECO:0000313" key="6">
    <source>
        <dbReference type="EMBL" id="GFX88972.1"/>
    </source>
</evidence>
<feature type="domain" description="Sm" evidence="5">
    <location>
        <begin position="23"/>
        <end position="88"/>
    </location>
</feature>
<evidence type="ECO:0000256" key="2">
    <source>
        <dbReference type="ARBA" id="ARBA00022728"/>
    </source>
</evidence>
<keyword evidence="3" id="KW-0539">Nucleus</keyword>
<accession>A0A8X6RAJ9</accession>
<dbReference type="PANTHER" id="PTHR23338">
    <property type="entry name" value="SMALL NUCLEAR RIBONUCLEOPROTEIN SM"/>
    <property type="match status" value="1"/>
</dbReference>
<dbReference type="SUPFAM" id="SSF50182">
    <property type="entry name" value="Sm-like ribonucleoproteins"/>
    <property type="match status" value="1"/>
</dbReference>
<evidence type="ECO:0000313" key="7">
    <source>
        <dbReference type="Proteomes" id="UP000887159"/>
    </source>
</evidence>
<dbReference type="Pfam" id="PF01423">
    <property type="entry name" value="LSM"/>
    <property type="match status" value="1"/>
</dbReference>
<gene>
    <name evidence="6" type="primary">AVEN_108472_1</name>
    <name evidence="6" type="ORF">TNCV_2852721</name>
</gene>
<evidence type="ECO:0000256" key="1">
    <source>
        <dbReference type="ARBA" id="ARBA00004123"/>
    </source>
</evidence>
<dbReference type="AlphaFoldDB" id="A0A8X6RAJ9"/>
<dbReference type="SMART" id="SM00651">
    <property type="entry name" value="Sm"/>
    <property type="match status" value="1"/>
</dbReference>
<feature type="compositionally biased region" description="Gly residues" evidence="4">
    <location>
        <begin position="113"/>
        <end position="133"/>
    </location>
</feature>
<comment type="caution">
    <text evidence="6">The sequence shown here is derived from an EMBL/GenBank/DDBJ whole genome shotgun (WGS) entry which is preliminary data.</text>
</comment>